<accession>D1C3I6</accession>
<dbReference type="EMBL" id="CP001823">
    <property type="protein sequence ID" value="ACZ38803.1"/>
    <property type="molecule type" value="Genomic_DNA"/>
</dbReference>
<gene>
    <name evidence="1" type="ordered locus">Sthe_1368</name>
</gene>
<dbReference type="AlphaFoldDB" id="D1C3I6"/>
<keyword evidence="2" id="KW-1185">Reference proteome</keyword>
<dbReference type="Proteomes" id="UP000002027">
    <property type="component" value="Chromosome 1"/>
</dbReference>
<organism evidence="1 2">
    <name type="scientific">Sphaerobacter thermophilus (strain ATCC 49802 / DSM 20745 / KCCM 41009 / NCIMB 13125 / S 6022)</name>
    <dbReference type="NCBI Taxonomy" id="479434"/>
    <lineage>
        <taxon>Bacteria</taxon>
        <taxon>Pseudomonadati</taxon>
        <taxon>Thermomicrobiota</taxon>
        <taxon>Thermomicrobia</taxon>
        <taxon>Sphaerobacterales</taxon>
        <taxon>Sphaerobacterineae</taxon>
        <taxon>Sphaerobacteraceae</taxon>
        <taxon>Sphaerobacter</taxon>
    </lineage>
</organism>
<dbReference type="Pfam" id="PF11528">
    <property type="entry name" value="DUF3224"/>
    <property type="match status" value="1"/>
</dbReference>
<protein>
    <recommendedName>
        <fullName evidence="3">DUF3224 domain-containing protein</fullName>
    </recommendedName>
</protein>
<dbReference type="SUPFAM" id="SSF159238">
    <property type="entry name" value="SO1590-like"/>
    <property type="match status" value="1"/>
</dbReference>
<dbReference type="KEGG" id="sti:Sthe_1368"/>
<dbReference type="InParanoid" id="D1C3I6"/>
<dbReference type="eggNOG" id="ENOG50331JQ">
    <property type="taxonomic scope" value="Bacteria"/>
</dbReference>
<dbReference type="InterPro" id="IPR023159">
    <property type="entry name" value="SO1590-like_sf"/>
</dbReference>
<dbReference type="OrthoDB" id="69764at2"/>
<dbReference type="HOGENOM" id="CLU_111671_2_0_0"/>
<dbReference type="InterPro" id="IPR021607">
    <property type="entry name" value="DUF3224"/>
</dbReference>
<dbReference type="STRING" id="479434.Sthe_1368"/>
<dbReference type="RefSeq" id="WP_012871850.1">
    <property type="nucleotide sequence ID" value="NC_013523.1"/>
</dbReference>
<sequence>MSTSATGQFDTISWDEHPFGEANGGSKLARATVTNVFRGDIEGRGTLEYLMVYHDDESATFIGLEQVVGRLADREGSFVLQHSGTYRDSVATGTWTVVPGSGTGDLSGLTGEGSFEARHGQPATYTLRLTLD</sequence>
<name>D1C3I6_SPHTD</name>
<reference evidence="1 2" key="2">
    <citation type="journal article" date="2010" name="Stand. Genomic Sci.">
        <title>Complete genome sequence of Desulfohalobium retbaense type strain (HR(100)).</title>
        <authorList>
            <person name="Spring S."/>
            <person name="Nolan M."/>
            <person name="Lapidus A."/>
            <person name="Glavina Del Rio T."/>
            <person name="Copeland A."/>
            <person name="Tice H."/>
            <person name="Cheng J.F."/>
            <person name="Lucas S."/>
            <person name="Land M."/>
            <person name="Chen F."/>
            <person name="Bruce D."/>
            <person name="Goodwin L."/>
            <person name="Pitluck S."/>
            <person name="Ivanova N."/>
            <person name="Mavromatis K."/>
            <person name="Mikhailova N."/>
            <person name="Pati A."/>
            <person name="Chen A."/>
            <person name="Palaniappan K."/>
            <person name="Hauser L."/>
            <person name="Chang Y.J."/>
            <person name="Jeffries C.D."/>
            <person name="Munk C."/>
            <person name="Kiss H."/>
            <person name="Chain P."/>
            <person name="Han C."/>
            <person name="Brettin T."/>
            <person name="Detter J.C."/>
            <person name="Schuler E."/>
            <person name="Goker M."/>
            <person name="Rohde M."/>
            <person name="Bristow J."/>
            <person name="Eisen J.A."/>
            <person name="Markowitz V."/>
            <person name="Hugenholtz P."/>
            <person name="Kyrpides N.C."/>
            <person name="Klenk H.P."/>
        </authorList>
    </citation>
    <scope>NUCLEOTIDE SEQUENCE [LARGE SCALE GENOMIC DNA]</scope>
    <source>
        <strain evidence="2">ATCC 49802 / DSM 20745 / S 6022</strain>
    </source>
</reference>
<proteinExistence type="predicted"/>
<evidence type="ECO:0000313" key="2">
    <source>
        <dbReference type="Proteomes" id="UP000002027"/>
    </source>
</evidence>
<evidence type="ECO:0000313" key="1">
    <source>
        <dbReference type="EMBL" id="ACZ38803.1"/>
    </source>
</evidence>
<dbReference type="Gene3D" id="2.40.350.10">
    <property type="entry name" value="SO1590-like"/>
    <property type="match status" value="1"/>
</dbReference>
<reference evidence="2" key="1">
    <citation type="submission" date="2009-11" db="EMBL/GenBank/DDBJ databases">
        <title>The complete chromosome 1 of Sphaerobacter thermophilus DSM 20745.</title>
        <authorList>
            <person name="Lucas S."/>
            <person name="Copeland A."/>
            <person name="Lapidus A."/>
            <person name="Glavina del Rio T."/>
            <person name="Dalin E."/>
            <person name="Tice H."/>
            <person name="Bruce D."/>
            <person name="Goodwin L."/>
            <person name="Pitluck S."/>
            <person name="Kyrpides N."/>
            <person name="Mavromatis K."/>
            <person name="Ivanova N."/>
            <person name="Mikhailova N."/>
            <person name="LaButti K.M."/>
            <person name="Clum A."/>
            <person name="Sun H.I."/>
            <person name="Brettin T."/>
            <person name="Detter J.C."/>
            <person name="Han C."/>
            <person name="Larimer F."/>
            <person name="Land M."/>
            <person name="Hauser L."/>
            <person name="Markowitz V."/>
            <person name="Cheng J.F."/>
            <person name="Hugenholtz P."/>
            <person name="Woyke T."/>
            <person name="Wu D."/>
            <person name="Steenblock K."/>
            <person name="Schneider S."/>
            <person name="Pukall R."/>
            <person name="Goeker M."/>
            <person name="Klenk H.P."/>
            <person name="Eisen J.A."/>
        </authorList>
    </citation>
    <scope>NUCLEOTIDE SEQUENCE [LARGE SCALE GENOMIC DNA]</scope>
    <source>
        <strain evidence="2">ATCC 49802 / DSM 20745 / S 6022</strain>
    </source>
</reference>
<evidence type="ECO:0008006" key="3">
    <source>
        <dbReference type="Google" id="ProtNLM"/>
    </source>
</evidence>